<evidence type="ECO:0008006" key="3">
    <source>
        <dbReference type="Google" id="ProtNLM"/>
    </source>
</evidence>
<dbReference type="EMBL" id="JAFIMR010000007">
    <property type="protein sequence ID" value="KAI1876568.1"/>
    <property type="molecule type" value="Genomic_DNA"/>
</dbReference>
<evidence type="ECO:0000313" key="1">
    <source>
        <dbReference type="EMBL" id="KAI1876568.1"/>
    </source>
</evidence>
<gene>
    <name evidence="1" type="ORF">JX265_004094</name>
</gene>
<organism evidence="1 2">
    <name type="scientific">Neoarthrinium moseri</name>
    <dbReference type="NCBI Taxonomy" id="1658444"/>
    <lineage>
        <taxon>Eukaryota</taxon>
        <taxon>Fungi</taxon>
        <taxon>Dikarya</taxon>
        <taxon>Ascomycota</taxon>
        <taxon>Pezizomycotina</taxon>
        <taxon>Sordariomycetes</taxon>
        <taxon>Xylariomycetidae</taxon>
        <taxon>Amphisphaeriales</taxon>
        <taxon>Apiosporaceae</taxon>
        <taxon>Neoarthrinium</taxon>
    </lineage>
</organism>
<reference evidence="1" key="1">
    <citation type="submission" date="2021-03" db="EMBL/GenBank/DDBJ databases">
        <title>Revisited historic fungal species revealed as producer of novel bioactive compounds through whole genome sequencing and comparative genomics.</title>
        <authorList>
            <person name="Vignolle G.A."/>
            <person name="Hochenegger N."/>
            <person name="Mach R.L."/>
            <person name="Mach-Aigner A.R."/>
            <person name="Javad Rahimi M."/>
            <person name="Salim K.A."/>
            <person name="Chan C.M."/>
            <person name="Lim L.B.L."/>
            <person name="Cai F."/>
            <person name="Druzhinina I.S."/>
            <person name="U'Ren J.M."/>
            <person name="Derntl C."/>
        </authorList>
    </citation>
    <scope>NUCLEOTIDE SEQUENCE</scope>
    <source>
        <strain evidence="1">TUCIM 5799</strain>
    </source>
</reference>
<proteinExistence type="predicted"/>
<dbReference type="Proteomes" id="UP000829685">
    <property type="component" value="Unassembled WGS sequence"/>
</dbReference>
<dbReference type="AlphaFoldDB" id="A0A9P9WRQ8"/>
<sequence length="851" mass="97424">MRPVNWPFRDVKLARLVTRPSLTPFATTTLALPTWLAEPRLDRVRSIAIAAHVNAHLVPPSGADTNSISTAPLAPRRQDLPKSYVQDAASFGKWRILLDNPHRLAVETDFDREGPARKWGQQLLVDVLGNHGDLKLWSCLLQHLQRTRGDRGVQKLWNAFWGRKSLWKADDLPDQIFWQTILESALRLDDDKFLHSVYIYAEWMLDIHGSEWPNLYTTILSYYLRTHQHAQVLKWHIRLTPNYYPGSHAFVDLIRHFATDHVIASAYTLQSLYIASPERRLYDLIVPYLYDRGEASLAVQWRKTCVKFDDVPLFHAPSRQFLRWYQGYWPNVKLHPWESAALKESIPAPNLDGGNIQPPVSREYMNSVLGRTFGFPAKSYNDHLGSRWFGSTWVSLDTAISVVAALGVKKIGTLSLRSICQRERTPEGILSRISQLQSMGVNIPGSAFATTVVKFATMRDNELLSDLLDVDLDPSTFGDPVMLTSLMESSAASGDLRTYTLLLASRLAQAEKASRDMANKLVLFYLRRKDHGPVLRLIDDMRGAEVAFNVSTCNSIYQYIGENVRLHPPFDLPREELLFCVALCRRLIAVDVPVPATRWRKIMYQLGRVGQIDQLCALTNELVDYYSTRQSARSGFMPVHWQDVPEPMVLPLKGVSNLIGLYIPLDTPRFSLLHPLSQIFNARWQSEFVRWAFRRIHRRLPSTPLLRSGSNRTAKPVQHDIEKALVVLRKLHDCGVNVPLSKLQKTLIIRLSEIYGSTPGTKGRLHTIRRSAPTAFSLPQMKAMLDEAWGSEILPPLEELQRRMREFDLRHMRRHNTFVTKALEDRPDWKIGPGTVFWPEQDESEDYIHVH</sequence>
<evidence type="ECO:0000313" key="2">
    <source>
        <dbReference type="Proteomes" id="UP000829685"/>
    </source>
</evidence>
<accession>A0A9P9WRQ8</accession>
<keyword evidence="2" id="KW-1185">Reference proteome</keyword>
<protein>
    <recommendedName>
        <fullName evidence="3">Pentatricopeptide repeat domain-containing protein</fullName>
    </recommendedName>
</protein>
<name>A0A9P9WRQ8_9PEZI</name>
<comment type="caution">
    <text evidence="1">The sequence shown here is derived from an EMBL/GenBank/DDBJ whole genome shotgun (WGS) entry which is preliminary data.</text>
</comment>